<organism evidence="1 2">
    <name type="scientific">Butyribacter intestini</name>
    <dbReference type="NCBI Taxonomy" id="1703332"/>
    <lineage>
        <taxon>Bacteria</taxon>
        <taxon>Bacillati</taxon>
        <taxon>Bacillota</taxon>
        <taxon>Clostridia</taxon>
        <taxon>Lachnospirales</taxon>
        <taxon>Lachnospiraceae</taxon>
        <taxon>Butyribacter</taxon>
    </lineage>
</organism>
<dbReference type="Proteomes" id="UP000050833">
    <property type="component" value="Unassembled WGS sequence"/>
</dbReference>
<proteinExistence type="predicted"/>
<comment type="caution">
    <text evidence="1">The sequence shown here is derived from an EMBL/GenBank/DDBJ whole genome shotgun (WGS) entry which is preliminary data.</text>
</comment>
<reference evidence="1 2" key="1">
    <citation type="submission" date="2015-10" db="EMBL/GenBank/DDBJ databases">
        <title>Butyribacter intestini gen. nov., sp. nov., a butyric acid-producing bacterium of the family Lachnospiraceae isolated from the human faeces.</title>
        <authorList>
            <person name="Zou Y."/>
            <person name="Xue W."/>
            <person name="Luo G."/>
            <person name="Lv M."/>
        </authorList>
    </citation>
    <scope>NUCLEOTIDE SEQUENCE [LARGE SCALE GENOMIC DNA]</scope>
    <source>
        <strain evidence="1 2">TF01-11</strain>
    </source>
</reference>
<dbReference type="SUPFAM" id="SSF82171">
    <property type="entry name" value="DPP6 N-terminal domain-like"/>
    <property type="match status" value="1"/>
</dbReference>
<sequence>MKHIYKFFALFLIFGLSIFLFRKMIPEASAGTSSATTLQTATFPIMYLEIGNGYTVNTLHGYSSELNSSNVRECITPLEADKSFIVKFKENQTKVKKLTFNLKDITNNKVIESDTLTAFDNKKGLKTLKIKLSESIDTSTEYGMDIVLTTNLSKKIHYYTRIKYYDTDFFLKQKLEFVTGFHNATFNPGKSFKYAKYLESNTSTNKSYANVGINSSPELVTWGKLKPKLLSETIPTIKEVNVETAAIQYVYYVRAKTSSGSETFLVKEFYRVRYSGSRLYLLNFRRTMEAVFNPKLTSVRKSQFKIGVSNESNFQLTLNDRANELAFVRNGSLWYYDMDKDNLHEVFSFAQKKTDYLRDTYDQHNIKILNFDDNNTINFVVYGYMNCGDYEGRVAVILYNYDPAKNLITERVYIPLETTYQQLKEDFGKYCYVNKQNIFYFSMNNVMYAYNISSKKYELLTKNIAKDNFSMMEDAKCFVWSNASKSDYSQKITILNLDTANKLEVTAPENQSIVVLGTIDANVVYGFVKNKDIYEGSNGETTQPAYKLVISDCNGNIMREYKNKNIYVISATVENNVITLKRVRKTGNGFKPTNPDSILNQKKATKKTVHVASRITKQSLAEKYICLPSGYKMKKTPEIQKAKHVMVTENTTLHLADESSSSFKYYIYAYGEVTASFTTPAKAIQKADEQMGVVMDNRSHVVWERGGKFISKEVSGMSYPDTADSKKAAVLMLLQAAQSETDESSLKGSSIMSMLKTHIKQPADLTGCTLDEVLYFVSSGKPVIGMLSDSHAVVITGYTTSTVTWLDPVTHKKNTTSLTSAEHTFKDAGYRFASYM</sequence>
<accession>A0AAW3JP90</accession>
<evidence type="ECO:0008006" key="3">
    <source>
        <dbReference type="Google" id="ProtNLM"/>
    </source>
</evidence>
<dbReference type="RefSeq" id="WP_055946666.1">
    <property type="nucleotide sequence ID" value="NZ_JAQDCV010000011.1"/>
</dbReference>
<dbReference type="AlphaFoldDB" id="A0AAW3JP90"/>
<dbReference type="EMBL" id="LLKB01000008">
    <property type="protein sequence ID" value="KQC84025.1"/>
    <property type="molecule type" value="Genomic_DNA"/>
</dbReference>
<evidence type="ECO:0000313" key="1">
    <source>
        <dbReference type="EMBL" id="KQC84025.1"/>
    </source>
</evidence>
<protein>
    <recommendedName>
        <fullName evidence="3">Peptidase C39-like domain-containing protein</fullName>
    </recommendedName>
</protein>
<name>A0AAW3JP90_9FIRM</name>
<dbReference type="Gene3D" id="3.90.70.10">
    <property type="entry name" value="Cysteine proteinases"/>
    <property type="match status" value="1"/>
</dbReference>
<evidence type="ECO:0000313" key="2">
    <source>
        <dbReference type="Proteomes" id="UP000050833"/>
    </source>
</evidence>
<gene>
    <name evidence="1" type="ORF">APZ18_15145</name>
</gene>
<keyword evidence="2" id="KW-1185">Reference proteome</keyword>